<dbReference type="EMBL" id="CAVMJV010000128">
    <property type="protein sequence ID" value="CAK5108028.1"/>
    <property type="molecule type" value="Genomic_DNA"/>
</dbReference>
<gene>
    <name evidence="1" type="ORF">MENTE1834_LOCUS43839</name>
</gene>
<sequence>MNHPITQIGSQTANPLIRPQQTVHLPVFHNRPQSSGNQTTVRRASAYETTAHQIGSQIDNLWSRPQSLVHQETVHQSRPHNSGHQTTLPTSIHHKIPQYGSQAANPLIRPQLPVHHTMFHNRQETSLHQTAVPASIQHGLSQFRSQTVNPLIRPQPTIQQTTAQTLVHQTTVPPSIYHTITHIGSRTEHPQINIMSLRFDIDNINIIVSNMELAVVKFHKNPSFYFDTISKLEEFLKQLSMISKRLYLLRKEIVLQELISLLVQQITNLMNGIKEINRLLGLFPVNFEYLLEKKTPEFNLWLNNIKKEIQLLLEKMLKENETIKDKQIKFLNQNNQQSRQKQNSSETSNAARNKHKSTTITIPLIDLTEDDIEENEQTG</sequence>
<evidence type="ECO:0000313" key="2">
    <source>
        <dbReference type="Proteomes" id="UP001497535"/>
    </source>
</evidence>
<accession>A0ACB1AV87</accession>
<evidence type="ECO:0000313" key="1">
    <source>
        <dbReference type="EMBL" id="CAK5108028.1"/>
    </source>
</evidence>
<protein>
    <submittedName>
        <fullName evidence="1">Uncharacterized protein</fullName>
    </submittedName>
</protein>
<comment type="caution">
    <text evidence="1">The sequence shown here is derived from an EMBL/GenBank/DDBJ whole genome shotgun (WGS) entry which is preliminary data.</text>
</comment>
<keyword evidence="2" id="KW-1185">Reference proteome</keyword>
<name>A0ACB1AV87_MELEN</name>
<dbReference type="Proteomes" id="UP001497535">
    <property type="component" value="Unassembled WGS sequence"/>
</dbReference>
<organism evidence="1 2">
    <name type="scientific">Meloidogyne enterolobii</name>
    <name type="common">Root-knot nematode worm</name>
    <name type="synonym">Meloidogyne mayaguensis</name>
    <dbReference type="NCBI Taxonomy" id="390850"/>
    <lineage>
        <taxon>Eukaryota</taxon>
        <taxon>Metazoa</taxon>
        <taxon>Ecdysozoa</taxon>
        <taxon>Nematoda</taxon>
        <taxon>Chromadorea</taxon>
        <taxon>Rhabditida</taxon>
        <taxon>Tylenchina</taxon>
        <taxon>Tylenchomorpha</taxon>
        <taxon>Tylenchoidea</taxon>
        <taxon>Meloidogynidae</taxon>
        <taxon>Meloidogyninae</taxon>
        <taxon>Meloidogyne</taxon>
    </lineage>
</organism>
<reference evidence="1" key="1">
    <citation type="submission" date="2023-11" db="EMBL/GenBank/DDBJ databases">
        <authorList>
            <person name="Poullet M."/>
        </authorList>
    </citation>
    <scope>NUCLEOTIDE SEQUENCE</scope>
    <source>
        <strain evidence="1">E1834</strain>
    </source>
</reference>
<proteinExistence type="predicted"/>